<feature type="transmembrane region" description="Helical" evidence="7">
    <location>
        <begin position="240"/>
        <end position="263"/>
    </location>
</feature>
<dbReference type="InterPro" id="IPR000515">
    <property type="entry name" value="MetI-like"/>
</dbReference>
<feature type="transmembrane region" description="Helical" evidence="7">
    <location>
        <begin position="183"/>
        <end position="208"/>
    </location>
</feature>
<evidence type="ECO:0000256" key="6">
    <source>
        <dbReference type="ARBA" id="ARBA00023136"/>
    </source>
</evidence>
<keyword evidence="4 7" id="KW-0812">Transmembrane</keyword>
<dbReference type="EMBL" id="JBHMCG010000036">
    <property type="protein sequence ID" value="MFB9572238.1"/>
    <property type="molecule type" value="Genomic_DNA"/>
</dbReference>
<evidence type="ECO:0000256" key="3">
    <source>
        <dbReference type="ARBA" id="ARBA00022475"/>
    </source>
</evidence>
<keyword evidence="3" id="KW-1003">Cell membrane</keyword>
<evidence type="ECO:0000313" key="10">
    <source>
        <dbReference type="Proteomes" id="UP001589710"/>
    </source>
</evidence>
<dbReference type="SUPFAM" id="SSF161098">
    <property type="entry name" value="MetI-like"/>
    <property type="match status" value="1"/>
</dbReference>
<keyword evidence="5 7" id="KW-1133">Transmembrane helix</keyword>
<reference evidence="9 10" key="1">
    <citation type="submission" date="2024-09" db="EMBL/GenBank/DDBJ databases">
        <authorList>
            <person name="Sun Q."/>
            <person name="Mori K."/>
        </authorList>
    </citation>
    <scope>NUCLEOTIDE SEQUENCE [LARGE SCALE GENOMIC DNA]</scope>
    <source>
        <strain evidence="9 10">JCM 3331</strain>
    </source>
</reference>
<evidence type="ECO:0000256" key="2">
    <source>
        <dbReference type="ARBA" id="ARBA00022448"/>
    </source>
</evidence>
<proteinExistence type="inferred from homology"/>
<evidence type="ECO:0000256" key="1">
    <source>
        <dbReference type="ARBA" id="ARBA00004651"/>
    </source>
</evidence>
<dbReference type="Pfam" id="PF00528">
    <property type="entry name" value="BPD_transp_1"/>
    <property type="match status" value="1"/>
</dbReference>
<organism evidence="9 10">
    <name type="scientific">Streptomyces yanii</name>
    <dbReference type="NCBI Taxonomy" id="78510"/>
    <lineage>
        <taxon>Bacteria</taxon>
        <taxon>Bacillati</taxon>
        <taxon>Actinomycetota</taxon>
        <taxon>Actinomycetes</taxon>
        <taxon>Kitasatosporales</taxon>
        <taxon>Streptomycetaceae</taxon>
        <taxon>Streptomyces</taxon>
    </lineage>
</organism>
<comment type="caution">
    <text evidence="9">The sequence shown here is derived from an EMBL/GenBank/DDBJ whole genome shotgun (WGS) entry which is preliminary data.</text>
</comment>
<evidence type="ECO:0000256" key="7">
    <source>
        <dbReference type="RuleBase" id="RU363032"/>
    </source>
</evidence>
<protein>
    <submittedName>
        <fullName evidence="9">Carbohydrate ABC transporter permease</fullName>
    </submittedName>
</protein>
<feature type="transmembrane region" description="Helical" evidence="7">
    <location>
        <begin position="107"/>
        <end position="131"/>
    </location>
</feature>
<keyword evidence="2 7" id="KW-0813">Transport</keyword>
<feature type="transmembrane region" description="Helical" evidence="7">
    <location>
        <begin position="76"/>
        <end position="98"/>
    </location>
</feature>
<evidence type="ECO:0000256" key="5">
    <source>
        <dbReference type="ARBA" id="ARBA00022989"/>
    </source>
</evidence>
<dbReference type="PANTHER" id="PTHR43744:SF12">
    <property type="entry name" value="ABC TRANSPORTER PERMEASE PROTEIN MG189-RELATED"/>
    <property type="match status" value="1"/>
</dbReference>
<keyword evidence="10" id="KW-1185">Reference proteome</keyword>
<dbReference type="PROSITE" id="PS50928">
    <property type="entry name" value="ABC_TM1"/>
    <property type="match status" value="1"/>
</dbReference>
<evidence type="ECO:0000256" key="4">
    <source>
        <dbReference type="ARBA" id="ARBA00022692"/>
    </source>
</evidence>
<feature type="transmembrane region" description="Helical" evidence="7">
    <location>
        <begin position="12"/>
        <end position="31"/>
    </location>
</feature>
<dbReference type="PANTHER" id="PTHR43744">
    <property type="entry name" value="ABC TRANSPORTER PERMEASE PROTEIN MG189-RELATED-RELATED"/>
    <property type="match status" value="1"/>
</dbReference>
<comment type="similarity">
    <text evidence="7">Belongs to the binding-protein-dependent transport system permease family.</text>
</comment>
<feature type="domain" description="ABC transmembrane type-1" evidence="8">
    <location>
        <begin position="72"/>
        <end position="262"/>
    </location>
</feature>
<keyword evidence="6 7" id="KW-0472">Membrane</keyword>
<dbReference type="InterPro" id="IPR035906">
    <property type="entry name" value="MetI-like_sf"/>
</dbReference>
<dbReference type="CDD" id="cd06261">
    <property type="entry name" value="TM_PBP2"/>
    <property type="match status" value="1"/>
</dbReference>
<comment type="subcellular location">
    <subcellularLocation>
        <location evidence="1 7">Cell membrane</location>
        <topology evidence="1 7">Multi-pass membrane protein</topology>
    </subcellularLocation>
</comment>
<sequence length="278" mass="30800">MLPTRRRGLLPASLMFVAGAYFLMPLWWLLISSTKSSTALFSSQPLWFSHFNLVTNLRQLFTMDDGIFGRWLLNSVLYAGVGAAAATLVSAMAGYALARYAFTGRQVVFGVILGAVLLPSSLLVMPLYLLFSQIGLINTVWSVLIPTVASPFGVYLARVYAADAVPEDVLNAARMDGAGEFRIFFTIGVRMMTPALATIFLFQFVGIWNNFFLPLVTLNDHRLWPVTLGIFSWNSQPQTLYYNVVVTGCLVSIFPLVLAFVLLQRFWRSGLTSSAVKL</sequence>
<dbReference type="RefSeq" id="WP_345513262.1">
    <property type="nucleotide sequence ID" value="NZ_BAAAXD010000021.1"/>
</dbReference>
<gene>
    <name evidence="9" type="ORF">ACFFTL_07855</name>
</gene>
<dbReference type="Gene3D" id="1.10.3720.10">
    <property type="entry name" value="MetI-like"/>
    <property type="match status" value="1"/>
</dbReference>
<feature type="transmembrane region" description="Helical" evidence="7">
    <location>
        <begin position="143"/>
        <end position="162"/>
    </location>
</feature>
<evidence type="ECO:0000259" key="8">
    <source>
        <dbReference type="PROSITE" id="PS50928"/>
    </source>
</evidence>
<name>A0ABV5R304_9ACTN</name>
<evidence type="ECO:0000313" key="9">
    <source>
        <dbReference type="EMBL" id="MFB9572238.1"/>
    </source>
</evidence>
<accession>A0ABV5R304</accession>
<dbReference type="Proteomes" id="UP001589710">
    <property type="component" value="Unassembled WGS sequence"/>
</dbReference>